<comment type="caution">
    <text evidence="3">The sequence shown here is derived from an EMBL/GenBank/DDBJ whole genome shotgun (WGS) entry which is preliminary data.</text>
</comment>
<dbReference type="Pfam" id="PF03125">
    <property type="entry name" value="Sre"/>
    <property type="match status" value="1"/>
</dbReference>
<evidence type="ECO:0000256" key="2">
    <source>
        <dbReference type="SAM" id="Phobius"/>
    </source>
</evidence>
<sequence length="320" mass="37077">MVDTVETATIPYAEFVEIILNLLCPFFNFYLIYLLRRPFFHINLRILLVNFSVSLVLHAFTRVLIIIYEHNHFLSPTTYRAVLFLNRACVFCVMDASVVIALERVVATWMVDRYEAIQHTSVVVALCVVMWFFNSGLSIATHTLVFMTSKSTYFLPLLLMFSTVLILNFLGAMSFIMIRIYNQKEWKYQLERKLTHRYQIAENVRTSWQMLVVSLVDFAISVFFFCALFRVIMYSSADMTAIIMVQIFTLIVGASGILLPSFIIKYDVTDTKFELKILELIPDFFSMSSSTFAETSSTPMYTIALRSNRLKSKQTFIFNS</sequence>
<name>A0AA39LLH2_9BILA</name>
<dbReference type="GO" id="GO:0007606">
    <property type="term" value="P:sensory perception of chemical stimulus"/>
    <property type="evidence" value="ECO:0007669"/>
    <property type="project" value="InterPro"/>
</dbReference>
<keyword evidence="4" id="KW-1185">Reference proteome</keyword>
<feature type="transmembrane region" description="Helical" evidence="2">
    <location>
        <begin position="239"/>
        <end position="264"/>
    </location>
</feature>
<feature type="transmembrane region" description="Helical" evidence="2">
    <location>
        <begin position="12"/>
        <end position="35"/>
    </location>
</feature>
<feature type="transmembrane region" description="Helical" evidence="2">
    <location>
        <begin position="211"/>
        <end position="233"/>
    </location>
</feature>
<evidence type="ECO:0000313" key="4">
    <source>
        <dbReference type="Proteomes" id="UP001175271"/>
    </source>
</evidence>
<dbReference type="InterPro" id="IPR004151">
    <property type="entry name" value="7TM_GPCR_serpentine_rcpt_Sre"/>
</dbReference>
<gene>
    <name evidence="3" type="ORF">QR680_015951</name>
</gene>
<feature type="transmembrane region" description="Helical" evidence="2">
    <location>
        <begin position="80"/>
        <end position="102"/>
    </location>
</feature>
<comment type="similarity">
    <text evidence="1">Belongs to the nematode receptor-like protein sre family.</text>
</comment>
<organism evidence="3 4">
    <name type="scientific">Steinernema hermaphroditum</name>
    <dbReference type="NCBI Taxonomy" id="289476"/>
    <lineage>
        <taxon>Eukaryota</taxon>
        <taxon>Metazoa</taxon>
        <taxon>Ecdysozoa</taxon>
        <taxon>Nematoda</taxon>
        <taxon>Chromadorea</taxon>
        <taxon>Rhabditida</taxon>
        <taxon>Tylenchina</taxon>
        <taxon>Panagrolaimomorpha</taxon>
        <taxon>Strongyloidoidea</taxon>
        <taxon>Steinernematidae</taxon>
        <taxon>Steinernema</taxon>
    </lineage>
</organism>
<keyword evidence="2" id="KW-1133">Transmembrane helix</keyword>
<feature type="transmembrane region" description="Helical" evidence="2">
    <location>
        <begin position="153"/>
        <end position="178"/>
    </location>
</feature>
<accession>A0AA39LLH2</accession>
<reference evidence="3" key="1">
    <citation type="submission" date="2023-06" db="EMBL/GenBank/DDBJ databases">
        <title>Genomic analysis of the entomopathogenic nematode Steinernema hermaphroditum.</title>
        <authorList>
            <person name="Schwarz E.M."/>
            <person name="Heppert J.K."/>
            <person name="Baniya A."/>
            <person name="Schwartz H.T."/>
            <person name="Tan C.-H."/>
            <person name="Antoshechkin I."/>
            <person name="Sternberg P.W."/>
            <person name="Goodrich-Blair H."/>
            <person name="Dillman A.R."/>
        </authorList>
    </citation>
    <scope>NUCLEOTIDE SEQUENCE</scope>
    <source>
        <strain evidence="3">PS9179</strain>
        <tissue evidence="3">Whole animal</tissue>
    </source>
</reference>
<dbReference type="AlphaFoldDB" id="A0AA39LLH2"/>
<feature type="transmembrane region" description="Helical" evidence="2">
    <location>
        <begin position="47"/>
        <end position="68"/>
    </location>
</feature>
<dbReference type="PANTHER" id="PTHR47521">
    <property type="entry name" value="SERPENTINE RECEPTOR, CLASS E (EPSILON)-RELATED"/>
    <property type="match status" value="1"/>
</dbReference>
<dbReference type="EMBL" id="JAUCMV010000004">
    <property type="protein sequence ID" value="KAK0401747.1"/>
    <property type="molecule type" value="Genomic_DNA"/>
</dbReference>
<proteinExistence type="inferred from homology"/>
<feature type="transmembrane region" description="Helical" evidence="2">
    <location>
        <begin position="114"/>
        <end position="133"/>
    </location>
</feature>
<protein>
    <submittedName>
        <fullName evidence="3">Uncharacterized protein</fullName>
    </submittedName>
</protein>
<keyword evidence="2" id="KW-0812">Transmembrane</keyword>
<evidence type="ECO:0000256" key="1">
    <source>
        <dbReference type="ARBA" id="ARBA00006803"/>
    </source>
</evidence>
<evidence type="ECO:0000313" key="3">
    <source>
        <dbReference type="EMBL" id="KAK0401747.1"/>
    </source>
</evidence>
<dbReference type="Proteomes" id="UP001175271">
    <property type="component" value="Unassembled WGS sequence"/>
</dbReference>
<dbReference type="InterPro" id="IPR052860">
    <property type="entry name" value="NRL-GPCR1"/>
</dbReference>
<dbReference type="GO" id="GO:0016020">
    <property type="term" value="C:membrane"/>
    <property type="evidence" value="ECO:0007669"/>
    <property type="project" value="InterPro"/>
</dbReference>
<keyword evidence="2" id="KW-0472">Membrane</keyword>